<accession>A0A951UQ96</accession>
<dbReference type="InterPro" id="IPR036118">
    <property type="entry name" value="UreE_N_sf"/>
</dbReference>
<dbReference type="EMBL" id="JAHHHD010000044">
    <property type="protein sequence ID" value="MBW4661714.1"/>
    <property type="molecule type" value="Genomic_DNA"/>
</dbReference>
<comment type="caution">
    <text evidence="8">The sequence shown here is derived from an EMBL/GenBank/DDBJ whole genome shotgun (WGS) entry which is preliminary data.</text>
</comment>
<dbReference type="GO" id="GO:0051082">
    <property type="term" value="F:unfolded protein binding"/>
    <property type="evidence" value="ECO:0007669"/>
    <property type="project" value="UniProtKB-UniRule"/>
</dbReference>
<keyword evidence="2 5" id="KW-0963">Cytoplasm</keyword>
<evidence type="ECO:0000256" key="5">
    <source>
        <dbReference type="HAMAP-Rule" id="MF_00822"/>
    </source>
</evidence>
<keyword evidence="4 5" id="KW-0143">Chaperone</keyword>
<reference evidence="8" key="2">
    <citation type="journal article" date="2022" name="Microbiol. Resour. Announc.">
        <title>Metagenome Sequencing to Explore Phylogenomics of Terrestrial Cyanobacteria.</title>
        <authorList>
            <person name="Ward R.D."/>
            <person name="Stajich J.E."/>
            <person name="Johansen J.R."/>
            <person name="Huntemann M."/>
            <person name="Clum A."/>
            <person name="Foster B."/>
            <person name="Foster B."/>
            <person name="Roux S."/>
            <person name="Palaniappan K."/>
            <person name="Varghese N."/>
            <person name="Mukherjee S."/>
            <person name="Reddy T.B.K."/>
            <person name="Daum C."/>
            <person name="Copeland A."/>
            <person name="Chen I.A."/>
            <person name="Ivanova N.N."/>
            <person name="Kyrpides N.C."/>
            <person name="Shapiro N."/>
            <person name="Eloe-Fadrosh E.A."/>
            <person name="Pietrasiak N."/>
        </authorList>
    </citation>
    <scope>NUCLEOTIDE SEQUENCE</scope>
    <source>
        <strain evidence="8">UHER 2000/2452</strain>
    </source>
</reference>
<dbReference type="GO" id="GO:0005737">
    <property type="term" value="C:cytoplasm"/>
    <property type="evidence" value="ECO:0007669"/>
    <property type="project" value="UniProtKB-SubCell"/>
</dbReference>
<feature type="region of interest" description="Disordered" evidence="6">
    <location>
        <begin position="139"/>
        <end position="159"/>
    </location>
</feature>
<dbReference type="GO" id="GO:0065003">
    <property type="term" value="P:protein-containing complex assembly"/>
    <property type="evidence" value="ECO:0007669"/>
    <property type="project" value="InterPro"/>
</dbReference>
<sequence>MVFTHRLPADPLIVAHLTLSLTAEERTRSHHHFHTDQGQGVHLQLARGTVLHHGDLLISEDRETMVRVIAKPEPVMTITAHTPLELLRAAYHLGNRHVPLEVAVEYLRLSTDSVLGSMLIQMGLQVTEATLPFQPEAGAYQEQSHAQDHAQDRSHSHPH</sequence>
<evidence type="ECO:0000256" key="1">
    <source>
        <dbReference type="ARBA" id="ARBA00004496"/>
    </source>
</evidence>
<comment type="subcellular location">
    <subcellularLocation>
        <location evidence="1 5">Cytoplasm</location>
    </subcellularLocation>
</comment>
<dbReference type="GO" id="GO:0016151">
    <property type="term" value="F:nickel cation binding"/>
    <property type="evidence" value="ECO:0007669"/>
    <property type="project" value="UniProtKB-UniRule"/>
</dbReference>
<dbReference type="Proteomes" id="UP000757435">
    <property type="component" value="Unassembled WGS sequence"/>
</dbReference>
<feature type="domain" description="UreE urease accessory N-terminal" evidence="7">
    <location>
        <begin position="2"/>
        <end position="66"/>
    </location>
</feature>
<dbReference type="HAMAP" id="MF_00822">
    <property type="entry name" value="UreE"/>
    <property type="match status" value="1"/>
</dbReference>
<dbReference type="SUPFAM" id="SSF69287">
    <property type="entry name" value="Urease metallochaperone UreE, N-terminal domain"/>
    <property type="match status" value="1"/>
</dbReference>
<comment type="similarity">
    <text evidence="5">Belongs to the UreE family.</text>
</comment>
<evidence type="ECO:0000256" key="4">
    <source>
        <dbReference type="ARBA" id="ARBA00023186"/>
    </source>
</evidence>
<dbReference type="SMART" id="SM00988">
    <property type="entry name" value="UreE_N"/>
    <property type="match status" value="1"/>
</dbReference>
<dbReference type="InterPro" id="IPR007864">
    <property type="entry name" value="UreE_C_dom"/>
</dbReference>
<dbReference type="PIRSF" id="PIRSF036402">
    <property type="entry name" value="Ureas_acces_UreE"/>
    <property type="match status" value="1"/>
</dbReference>
<evidence type="ECO:0000256" key="6">
    <source>
        <dbReference type="SAM" id="MobiDB-lite"/>
    </source>
</evidence>
<dbReference type="Pfam" id="PF02814">
    <property type="entry name" value="UreE_N"/>
    <property type="match status" value="1"/>
</dbReference>
<feature type="compositionally biased region" description="Basic and acidic residues" evidence="6">
    <location>
        <begin position="145"/>
        <end position="159"/>
    </location>
</feature>
<name>A0A951UQ96_9CYAN</name>
<dbReference type="Gene3D" id="3.30.70.790">
    <property type="entry name" value="UreE, C-terminal domain"/>
    <property type="match status" value="1"/>
</dbReference>
<evidence type="ECO:0000313" key="8">
    <source>
        <dbReference type="EMBL" id="MBW4661714.1"/>
    </source>
</evidence>
<dbReference type="InterPro" id="IPR012406">
    <property type="entry name" value="UreE"/>
</dbReference>
<evidence type="ECO:0000256" key="2">
    <source>
        <dbReference type="ARBA" id="ARBA00022490"/>
    </source>
</evidence>
<protein>
    <recommendedName>
        <fullName evidence="5">Urease accessory protein UreE</fullName>
    </recommendedName>
</protein>
<gene>
    <name evidence="5 8" type="primary">ureE</name>
    <name evidence="8" type="ORF">KME15_23845</name>
</gene>
<dbReference type="InterPro" id="IPR004029">
    <property type="entry name" value="UreE_N"/>
</dbReference>
<evidence type="ECO:0000313" key="9">
    <source>
        <dbReference type="Proteomes" id="UP000757435"/>
    </source>
</evidence>
<dbReference type="SUPFAM" id="SSF69737">
    <property type="entry name" value="Urease metallochaperone UreE, C-terminal domain"/>
    <property type="match status" value="1"/>
</dbReference>
<dbReference type="GO" id="GO:0019627">
    <property type="term" value="P:urea metabolic process"/>
    <property type="evidence" value="ECO:0007669"/>
    <property type="project" value="InterPro"/>
</dbReference>
<evidence type="ECO:0000256" key="3">
    <source>
        <dbReference type="ARBA" id="ARBA00022596"/>
    </source>
</evidence>
<evidence type="ECO:0000259" key="7">
    <source>
        <dbReference type="SMART" id="SM00988"/>
    </source>
</evidence>
<organism evidence="8 9">
    <name type="scientific">Drouetiella hepatica Uher 2000/2452</name>
    <dbReference type="NCBI Taxonomy" id="904376"/>
    <lineage>
        <taxon>Bacteria</taxon>
        <taxon>Bacillati</taxon>
        <taxon>Cyanobacteriota</taxon>
        <taxon>Cyanophyceae</taxon>
        <taxon>Oculatellales</taxon>
        <taxon>Oculatellaceae</taxon>
        <taxon>Drouetiella</taxon>
    </lineage>
</organism>
<reference evidence="8" key="1">
    <citation type="submission" date="2021-05" db="EMBL/GenBank/DDBJ databases">
        <authorList>
            <person name="Pietrasiak N."/>
            <person name="Ward R."/>
            <person name="Stajich J.E."/>
            <person name="Kurbessoian T."/>
        </authorList>
    </citation>
    <scope>NUCLEOTIDE SEQUENCE</scope>
    <source>
        <strain evidence="8">UHER 2000/2452</strain>
    </source>
</reference>
<dbReference type="CDD" id="cd00571">
    <property type="entry name" value="UreE"/>
    <property type="match status" value="1"/>
</dbReference>
<dbReference type="NCBIfam" id="NF009751">
    <property type="entry name" value="PRK13261.1-1"/>
    <property type="match status" value="1"/>
</dbReference>
<dbReference type="AlphaFoldDB" id="A0A951UQ96"/>
<comment type="function">
    <text evidence="5">Involved in urease metallocenter assembly. Binds nickel. Probably functions as a nickel donor during metallocenter assembly.</text>
</comment>
<dbReference type="Gene3D" id="2.60.260.20">
    <property type="entry name" value="Urease metallochaperone UreE, N-terminal domain"/>
    <property type="match status" value="1"/>
</dbReference>
<dbReference type="Pfam" id="PF05194">
    <property type="entry name" value="UreE_C"/>
    <property type="match status" value="1"/>
</dbReference>
<keyword evidence="3 5" id="KW-0533">Nickel</keyword>
<dbReference type="GO" id="GO:0006457">
    <property type="term" value="P:protein folding"/>
    <property type="evidence" value="ECO:0007669"/>
    <property type="project" value="InterPro"/>
</dbReference>
<proteinExistence type="inferred from homology"/>